<proteinExistence type="inferred from homology"/>
<dbReference type="Proteomes" id="UP000675920">
    <property type="component" value="Unplaced"/>
</dbReference>
<dbReference type="Gene3D" id="1.10.287.470">
    <property type="entry name" value="Helix hairpin bin"/>
    <property type="match status" value="1"/>
</dbReference>
<evidence type="ECO:0000259" key="4">
    <source>
        <dbReference type="Pfam" id="PF25967"/>
    </source>
</evidence>
<dbReference type="Gene3D" id="2.40.30.170">
    <property type="match status" value="1"/>
</dbReference>
<dbReference type="GO" id="GO:1990281">
    <property type="term" value="C:efflux pump complex"/>
    <property type="evidence" value="ECO:0007669"/>
    <property type="project" value="TreeGrafter"/>
</dbReference>
<protein>
    <submittedName>
        <fullName evidence="7">Efflux RND transporter periplasmic adaptor subunit</fullName>
    </submittedName>
</protein>
<dbReference type="PANTHER" id="PTHR30469:SF37">
    <property type="entry name" value="RAGD PROTEIN"/>
    <property type="match status" value="1"/>
</dbReference>
<reference evidence="7" key="1">
    <citation type="journal article" date="2020" name="Future Microbiol.">
        <title>RND efflux pumps in Gram-negative bacteria; regulation, structure and role in antibiotic resistance.</title>
        <authorList>
            <person name="Colclough A.L."/>
            <person name="Alav I."/>
            <person name="Whittle E.E."/>
            <person name="Pugh H.L."/>
            <person name="Darby E.M."/>
            <person name="Legood S.W."/>
            <person name="McNeil H.E."/>
            <person name="Blair J.M."/>
        </authorList>
    </citation>
    <scope>NUCLEOTIDE SEQUENCE</scope>
</reference>
<feature type="region of interest" description="Disordered" evidence="2">
    <location>
        <begin position="315"/>
        <end position="348"/>
    </location>
</feature>
<evidence type="ECO:0000259" key="3">
    <source>
        <dbReference type="Pfam" id="PF25954"/>
    </source>
</evidence>
<sequence>MTSQDPVAAHPRALRRAGWIAGAFLLALAGGAGLRLAASARQAQSLDESTRAAAPRSVLVGHPRPAEGARALALPGSLRGASEAAIYARTSGYLRGWDRDLGDRVRRGERLAFIDAPETEQELAQARAAREQVLARLGLAETSLARWRDLRERDAVSQQEVDERAAALRQARADLAAADANIRRLEQLLSFRSIVAPFDGVIARRNVEVGALVGAGNAGTARELFRIVQTDPLRVAVAVPQANLGAIAVGQEATLRLLERPQQVIKGKVARRAGTIDPDSRSMVVEVDVPNPDGKLLPGAYVEVSFVLGGGRGGAGAPGAPGGSGGKPADAVASTGKPAGSPDGAAAPRPLVVPASALQYRQDGPRLALVGADDRVELRDVKLGRDLGRQVEVIAGLKPDDRVVLNPHDAIRAGEQVLPTEAPPAGPSGARP</sequence>
<evidence type="ECO:0000313" key="7">
    <source>
        <dbReference type="RefSeq" id="WP_051378643.1"/>
    </source>
</evidence>
<organism evidence="6 7">
    <name type="scientific">Derxia gummosa DSM 723</name>
    <dbReference type="NCBI Taxonomy" id="1121388"/>
    <lineage>
        <taxon>Bacteria</taxon>
        <taxon>Pseudomonadati</taxon>
        <taxon>Pseudomonadota</taxon>
        <taxon>Betaproteobacteria</taxon>
        <taxon>Burkholderiales</taxon>
        <taxon>Alcaligenaceae</taxon>
        <taxon>Derxia</taxon>
    </lineage>
</organism>
<feature type="region of interest" description="Disordered" evidence="2">
    <location>
        <begin position="411"/>
        <end position="432"/>
    </location>
</feature>
<reference evidence="7" key="2">
    <citation type="submission" date="2025-08" db="UniProtKB">
        <authorList>
            <consortium name="RefSeq"/>
        </authorList>
    </citation>
    <scope>IDENTIFICATION</scope>
</reference>
<evidence type="ECO:0000313" key="6">
    <source>
        <dbReference type="Proteomes" id="UP000675920"/>
    </source>
</evidence>
<dbReference type="GO" id="GO:0015562">
    <property type="term" value="F:efflux transmembrane transporter activity"/>
    <property type="evidence" value="ECO:0007669"/>
    <property type="project" value="TreeGrafter"/>
</dbReference>
<dbReference type="InterPro" id="IPR058647">
    <property type="entry name" value="BSH_CzcB-like"/>
</dbReference>
<evidence type="ECO:0000256" key="2">
    <source>
        <dbReference type="SAM" id="MobiDB-lite"/>
    </source>
</evidence>
<dbReference type="InterPro" id="IPR058627">
    <property type="entry name" value="MdtA-like_C"/>
</dbReference>
<feature type="compositionally biased region" description="Gly residues" evidence="2">
    <location>
        <begin position="315"/>
        <end position="326"/>
    </location>
</feature>
<dbReference type="PANTHER" id="PTHR30469">
    <property type="entry name" value="MULTIDRUG RESISTANCE PROTEIN MDTA"/>
    <property type="match status" value="1"/>
</dbReference>
<dbReference type="Pfam" id="PF25967">
    <property type="entry name" value="RND-MFP_C"/>
    <property type="match status" value="1"/>
</dbReference>
<dbReference type="Pfam" id="PF25954">
    <property type="entry name" value="Beta-barrel_RND_2"/>
    <property type="match status" value="1"/>
</dbReference>
<keyword evidence="6" id="KW-1185">Reference proteome</keyword>
<feature type="domain" description="CzcB-like barrel-sandwich hybrid" evidence="5">
    <location>
        <begin position="84"/>
        <end position="215"/>
    </location>
</feature>
<dbReference type="InterPro" id="IPR058792">
    <property type="entry name" value="Beta-barrel_RND_2"/>
</dbReference>
<dbReference type="SUPFAM" id="SSF111369">
    <property type="entry name" value="HlyD-like secretion proteins"/>
    <property type="match status" value="1"/>
</dbReference>
<dbReference type="NCBIfam" id="TIGR01730">
    <property type="entry name" value="RND_mfp"/>
    <property type="match status" value="1"/>
</dbReference>
<dbReference type="OrthoDB" id="9806939at2"/>
<feature type="domain" description="Multidrug resistance protein MdtA-like C-terminal permuted SH3" evidence="4">
    <location>
        <begin position="351"/>
        <end position="405"/>
    </location>
</feature>
<comment type="similarity">
    <text evidence="1">Belongs to the membrane fusion protein (MFP) (TC 8.A.1) family.</text>
</comment>
<feature type="domain" description="CusB-like beta-barrel" evidence="3">
    <location>
        <begin position="235"/>
        <end position="306"/>
    </location>
</feature>
<name>A0A8B6X8L7_9BURK</name>
<accession>A0A8B6X8L7</accession>
<dbReference type="FunFam" id="2.40.30.170:FF:000010">
    <property type="entry name" value="Efflux RND transporter periplasmic adaptor subunit"/>
    <property type="match status" value="1"/>
</dbReference>
<evidence type="ECO:0000256" key="1">
    <source>
        <dbReference type="ARBA" id="ARBA00009477"/>
    </source>
</evidence>
<dbReference type="RefSeq" id="WP_051378643.1">
    <property type="nucleotide sequence ID" value="NZ_AXWS01000013.1"/>
</dbReference>
<dbReference type="Pfam" id="PF25973">
    <property type="entry name" value="BSH_CzcB"/>
    <property type="match status" value="1"/>
</dbReference>
<evidence type="ECO:0000259" key="5">
    <source>
        <dbReference type="Pfam" id="PF25973"/>
    </source>
</evidence>
<dbReference type="Gene3D" id="2.40.50.100">
    <property type="match status" value="1"/>
</dbReference>
<dbReference type="InterPro" id="IPR006143">
    <property type="entry name" value="RND_pump_MFP"/>
</dbReference>
<dbReference type="AlphaFoldDB" id="A0A8B6X8L7"/>
<dbReference type="Gene3D" id="2.40.420.20">
    <property type="match status" value="1"/>
</dbReference>